<dbReference type="GeneID" id="97890125"/>
<evidence type="ECO:0000313" key="9">
    <source>
        <dbReference type="Proteomes" id="UP000199550"/>
    </source>
</evidence>
<keyword evidence="9" id="KW-1185">Reference proteome</keyword>
<feature type="domain" description="Cytochrome c" evidence="7">
    <location>
        <begin position="75"/>
        <end position="173"/>
    </location>
</feature>
<keyword evidence="5 6" id="KW-0408">Iron</keyword>
<dbReference type="Proteomes" id="UP000199550">
    <property type="component" value="Unassembled WGS sequence"/>
</dbReference>
<sequence>MFDTMTMTKVVGGLCGTFLVFLLGGWAAEAIYVGSEGGHGEGEHAAYVIEVPEAGTGEAAAVEEEVPFDVAFAAADAAAGEGVFRNCRSCHALDGANGVGPHLDGVVGRAVDAVDGYAYSGALEQVAEVWSEENLYNFLQDPAGYAPGTKMSFKGLAKPEDRANLIAYLATIPG</sequence>
<dbReference type="AlphaFoldDB" id="A0A1I4HRT1"/>
<evidence type="ECO:0000256" key="4">
    <source>
        <dbReference type="ARBA" id="ARBA00022982"/>
    </source>
</evidence>
<dbReference type="GO" id="GO:0020037">
    <property type="term" value="F:heme binding"/>
    <property type="evidence" value="ECO:0007669"/>
    <property type="project" value="InterPro"/>
</dbReference>
<evidence type="ECO:0000256" key="6">
    <source>
        <dbReference type="PROSITE-ProRule" id="PRU00433"/>
    </source>
</evidence>
<proteinExistence type="predicted"/>
<reference evidence="8 9" key="1">
    <citation type="submission" date="2016-10" db="EMBL/GenBank/DDBJ databases">
        <authorList>
            <person name="de Groot N.N."/>
        </authorList>
    </citation>
    <scope>NUCLEOTIDE SEQUENCE [LARGE SCALE GENOMIC DNA]</scope>
    <source>
        <strain evidence="8 9">DSM 16199</strain>
    </source>
</reference>
<keyword evidence="3 6" id="KW-0479">Metal-binding</keyword>
<dbReference type="InterPro" id="IPR002327">
    <property type="entry name" value="Cyt_c_1A/1B"/>
</dbReference>
<dbReference type="Gene3D" id="1.10.760.10">
    <property type="entry name" value="Cytochrome c-like domain"/>
    <property type="match status" value="1"/>
</dbReference>
<gene>
    <name evidence="8" type="ORF">SAMN04488004_11959</name>
</gene>
<evidence type="ECO:0000259" key="7">
    <source>
        <dbReference type="PROSITE" id="PS51007"/>
    </source>
</evidence>
<protein>
    <submittedName>
        <fullName evidence="8">Cytochrome c</fullName>
    </submittedName>
</protein>
<dbReference type="STRING" id="195913.SAMN04488004_11959"/>
<dbReference type="OrthoDB" id="9779283at2"/>
<evidence type="ECO:0000256" key="1">
    <source>
        <dbReference type="ARBA" id="ARBA00022448"/>
    </source>
</evidence>
<dbReference type="InterPro" id="IPR036909">
    <property type="entry name" value="Cyt_c-like_dom_sf"/>
</dbReference>
<evidence type="ECO:0000256" key="2">
    <source>
        <dbReference type="ARBA" id="ARBA00022617"/>
    </source>
</evidence>
<keyword evidence="2 6" id="KW-0349">Heme</keyword>
<dbReference type="GO" id="GO:0009055">
    <property type="term" value="F:electron transfer activity"/>
    <property type="evidence" value="ECO:0007669"/>
    <property type="project" value="InterPro"/>
</dbReference>
<dbReference type="PROSITE" id="PS51007">
    <property type="entry name" value="CYTC"/>
    <property type="match status" value="1"/>
</dbReference>
<name>A0A1I4HRT1_9RHOB</name>
<keyword evidence="1" id="KW-0813">Transport</keyword>
<dbReference type="InterPro" id="IPR009056">
    <property type="entry name" value="Cyt_c-like_dom"/>
</dbReference>
<dbReference type="PRINTS" id="PR00604">
    <property type="entry name" value="CYTCHRMECIAB"/>
</dbReference>
<dbReference type="GO" id="GO:0046872">
    <property type="term" value="F:metal ion binding"/>
    <property type="evidence" value="ECO:0007669"/>
    <property type="project" value="UniProtKB-KW"/>
</dbReference>
<dbReference type="SUPFAM" id="SSF46626">
    <property type="entry name" value="Cytochrome c"/>
    <property type="match status" value="1"/>
</dbReference>
<organism evidence="8 9">
    <name type="scientific">Loktanella salsilacus</name>
    <dbReference type="NCBI Taxonomy" id="195913"/>
    <lineage>
        <taxon>Bacteria</taxon>
        <taxon>Pseudomonadati</taxon>
        <taxon>Pseudomonadota</taxon>
        <taxon>Alphaproteobacteria</taxon>
        <taxon>Rhodobacterales</taxon>
        <taxon>Roseobacteraceae</taxon>
        <taxon>Loktanella</taxon>
    </lineage>
</organism>
<evidence type="ECO:0000256" key="5">
    <source>
        <dbReference type="ARBA" id="ARBA00023004"/>
    </source>
</evidence>
<dbReference type="EMBL" id="FOTF01000019">
    <property type="protein sequence ID" value="SFL44885.1"/>
    <property type="molecule type" value="Genomic_DNA"/>
</dbReference>
<keyword evidence="4" id="KW-0249">Electron transport</keyword>
<dbReference type="PANTHER" id="PTHR11961">
    <property type="entry name" value="CYTOCHROME C"/>
    <property type="match status" value="1"/>
</dbReference>
<evidence type="ECO:0000313" key="8">
    <source>
        <dbReference type="EMBL" id="SFL44885.1"/>
    </source>
</evidence>
<dbReference type="Pfam" id="PF00034">
    <property type="entry name" value="Cytochrom_C"/>
    <property type="match status" value="1"/>
</dbReference>
<evidence type="ECO:0000256" key="3">
    <source>
        <dbReference type="ARBA" id="ARBA00022723"/>
    </source>
</evidence>
<dbReference type="RefSeq" id="WP_090190888.1">
    <property type="nucleotide sequence ID" value="NZ_CAXIDI010000004.1"/>
</dbReference>
<accession>A0A1I4HRT1</accession>